<evidence type="ECO:0000256" key="6">
    <source>
        <dbReference type="ARBA" id="ARBA00022741"/>
    </source>
</evidence>
<sequence length="1453" mass="161332">MDRTKYLVAVNACPPDGDNQLSPRINTNCRDFDFTLLFQDTFFQTIPSALFLLVALIRVYTLRGERVKVKSWYLAKLKLALYMALLITFGGFIISRLQADHLRTSMSAISGIFSLMAISASAGLSYLEDQRSIRPSDVLVPYFSLSAIFCVLTLRSLWLIPSAVTPRVLWTLILTITTTIVYCESFTKSDLTQPPEHGESTEQAAGFWSRSFLTWLIPFLRLGYSNTITLAKIPRVDKYLREAYVRVRLNRRWQMLDQGQKCLVRELFMSNLGLFLSAIPARICLSAFIVSQPLLIEASIAHLSNVDNGQKNTIPAYALVIVYILVYFGITVSRTLYWRQTYRLVATFRSALVSLLYHHTTGVRVSETRETAAVTLMGTDVEQIVESVKNIHEIWAAIPEIVIGVWLIARQMSWAFIAPLAICLGAVVTILKMSAAFKTAQGSWNEKVQARVSTTAEVLKNIKAVQMLGLSRCVNDLITNLRKVELQTSKHFRKLIVCQIFFGNAPIMIAPFATFALYAVKGFITNDKTLLSTQAFACLSLITILTDPLVAFCEFWPGLFQALASFDRIEKYCLRMRHPGLPNNTVSAIEPTEFRHIPLQILPSKTTPTNILMTFKQANVAWSIDSENVLWNLTLDIPRGFTGITGPVASGKSTLLWSMVGETSVNTGYVSGILTRSAFCGQPPWIMDESIRHNITMGLEYDQEWFDFSIFCVCLQDDIANLPRGDQTIAGTNGAALSGGQQQRLALARAIYSRLPVVVLDDVLSGLDASTSTRIWARLFGRNGYFRKADISVILATSDQKLLHTMDTIISLDGGHLVQQTAPLEDHRHLSNSILHTKTDIRELDAGVMDANGASDIEDGSFQTESETEALIAVTDDPYQDNWPVYVYYGRSAGITSLCGWAICSLCAATFSSVSTIWVQKWTEARQNSNGSTIYFLGVYALLMVLTNLSMIGEMWLAFMKIINDTALTLHTDLLDTTLRAPYNFFQSVDMGVITNRFSQDMDLIDMTLPSHAVVFTTAASACMVQLVIICIVGKYLVIAVPFFLVGAFFLQRFYLRTSRQVRLIDIEAKAPLYNHFLELISGAPTIRAYGRIGFFCKKHSDALDASQGPFYIVLCIQQWLSMMLDLMVGFLTVVVVTIAIMSPGTMTPGELGAALVLLLQFNNMAMQSIRGWTSLEMSISAVARVQDFLKRTPVEPTGWNNPRRPWPTSGGICWKGVVAGYSEHAVPILKNINIDIAPGEKLAICGPSGSGKTSMILTLLRMTKQLGGLIIVDDVDISTLSTAALRSCLNVLPQHPFFIPGTVELNLDPDGQFSESSIIAALTKVKLMSKVTALGGLKAGLDPDKWSQGQKQLLCLARALLKPSKIVILDEATSSVDDETESTMLDIIDEEFKGCTVISVVHRLARIDWYDRVAVLDQGRIVECDAPWLLLEQDSALRVMYRDYHTKKASVG</sequence>
<dbReference type="InterPro" id="IPR056227">
    <property type="entry name" value="TMD0_ABC"/>
</dbReference>
<feature type="transmembrane region" description="Helical" evidence="11">
    <location>
        <begin position="106"/>
        <end position="127"/>
    </location>
</feature>
<dbReference type="RefSeq" id="XP_040712549.1">
    <property type="nucleotide sequence ID" value="XM_040856550.1"/>
</dbReference>
<dbReference type="FunFam" id="3.40.50.300:FF:002145">
    <property type="entry name" value="ABC transporter (MsbA subfamily)"/>
    <property type="match status" value="1"/>
</dbReference>
<dbReference type="FunFam" id="1.20.1560.10:FF:000055">
    <property type="entry name" value="ABC multidrug transporter (Eurofung)"/>
    <property type="match status" value="1"/>
</dbReference>
<evidence type="ECO:0000313" key="15">
    <source>
        <dbReference type="Proteomes" id="UP000193689"/>
    </source>
</evidence>
<dbReference type="Gene3D" id="1.20.1560.10">
    <property type="entry name" value="ABC transporter type 1, transmembrane domain"/>
    <property type="match status" value="2"/>
</dbReference>
<dbReference type="SUPFAM" id="SSF90123">
    <property type="entry name" value="ABC transporter transmembrane region"/>
    <property type="match status" value="2"/>
</dbReference>
<dbReference type="Pfam" id="PF24357">
    <property type="entry name" value="TMD0_ABC"/>
    <property type="match status" value="1"/>
</dbReference>
<feature type="transmembrane region" description="Helical" evidence="11">
    <location>
        <begin position="1036"/>
        <end position="1056"/>
    </location>
</feature>
<dbReference type="PROSITE" id="PS00211">
    <property type="entry name" value="ABC_TRANSPORTER_1"/>
    <property type="match status" value="1"/>
</dbReference>
<feature type="transmembrane region" description="Helical" evidence="11">
    <location>
        <begin position="898"/>
        <end position="920"/>
    </location>
</feature>
<feature type="transmembrane region" description="Helical" evidence="11">
    <location>
        <begin position="531"/>
        <end position="553"/>
    </location>
</feature>
<feature type="domain" description="ABC transmembrane type-1" evidence="13">
    <location>
        <begin position="278"/>
        <end position="561"/>
    </location>
</feature>
<evidence type="ECO:0000256" key="9">
    <source>
        <dbReference type="ARBA" id="ARBA00023136"/>
    </source>
</evidence>
<evidence type="ECO:0000256" key="11">
    <source>
        <dbReference type="SAM" id="Phobius"/>
    </source>
</evidence>
<evidence type="ECO:0000256" key="8">
    <source>
        <dbReference type="ARBA" id="ARBA00022989"/>
    </source>
</evidence>
<evidence type="ECO:0000256" key="3">
    <source>
        <dbReference type="ARBA" id="ARBA00022448"/>
    </source>
</evidence>
<dbReference type="Pfam" id="PF00005">
    <property type="entry name" value="ABC_tran"/>
    <property type="match status" value="2"/>
</dbReference>
<dbReference type="InterPro" id="IPR036640">
    <property type="entry name" value="ABC1_TM_sf"/>
</dbReference>
<dbReference type="PROSITE" id="PS50929">
    <property type="entry name" value="ABC_TM1F"/>
    <property type="match status" value="2"/>
</dbReference>
<keyword evidence="6" id="KW-0547">Nucleotide-binding</keyword>
<dbReference type="GeneID" id="63772762"/>
<feature type="transmembrane region" description="Helical" evidence="11">
    <location>
        <begin position="42"/>
        <end position="61"/>
    </location>
</feature>
<dbReference type="EMBL" id="MCFJ01000012">
    <property type="protein sequence ID" value="ORY60115.1"/>
    <property type="molecule type" value="Genomic_DNA"/>
</dbReference>
<protein>
    <submittedName>
        <fullName evidence="14">Putative multidrug resistance-associated protein</fullName>
    </submittedName>
</protein>
<organism evidence="14 15">
    <name type="scientific">Pseudomassariella vexata</name>
    <dbReference type="NCBI Taxonomy" id="1141098"/>
    <lineage>
        <taxon>Eukaryota</taxon>
        <taxon>Fungi</taxon>
        <taxon>Dikarya</taxon>
        <taxon>Ascomycota</taxon>
        <taxon>Pezizomycotina</taxon>
        <taxon>Sordariomycetes</taxon>
        <taxon>Xylariomycetidae</taxon>
        <taxon>Amphisphaeriales</taxon>
        <taxon>Pseudomassariaceae</taxon>
        <taxon>Pseudomassariella</taxon>
    </lineage>
</organism>
<evidence type="ECO:0000256" key="2">
    <source>
        <dbReference type="ARBA" id="ARBA00009726"/>
    </source>
</evidence>
<dbReference type="GO" id="GO:0140359">
    <property type="term" value="F:ABC-type transporter activity"/>
    <property type="evidence" value="ECO:0007669"/>
    <property type="project" value="InterPro"/>
</dbReference>
<dbReference type="OrthoDB" id="6500128at2759"/>
<feature type="domain" description="ABC transporter" evidence="12">
    <location>
        <begin position="1213"/>
        <end position="1444"/>
    </location>
</feature>
<dbReference type="InterPro" id="IPR003439">
    <property type="entry name" value="ABC_transporter-like_ATP-bd"/>
</dbReference>
<feature type="transmembrane region" description="Helical" evidence="11">
    <location>
        <begin position="412"/>
        <end position="431"/>
    </location>
</feature>
<dbReference type="InterPro" id="IPR050173">
    <property type="entry name" value="ABC_transporter_C-like"/>
</dbReference>
<feature type="transmembrane region" description="Helical" evidence="11">
    <location>
        <begin position="1127"/>
        <end position="1146"/>
    </location>
</feature>
<reference evidence="14 15" key="1">
    <citation type="submission" date="2016-07" db="EMBL/GenBank/DDBJ databases">
        <title>Pervasive Adenine N6-methylation of Active Genes in Fungi.</title>
        <authorList>
            <consortium name="DOE Joint Genome Institute"/>
            <person name="Mondo S.J."/>
            <person name="Dannebaum R.O."/>
            <person name="Kuo R.C."/>
            <person name="Labutti K."/>
            <person name="Haridas S."/>
            <person name="Kuo A."/>
            <person name="Salamov A."/>
            <person name="Ahrendt S.R."/>
            <person name="Lipzen A."/>
            <person name="Sullivan W."/>
            <person name="Andreopoulos W.B."/>
            <person name="Clum A."/>
            <person name="Lindquist E."/>
            <person name="Daum C."/>
            <person name="Ramamoorthy G.K."/>
            <person name="Gryganskyi A."/>
            <person name="Culley D."/>
            <person name="Magnuson J.K."/>
            <person name="James T.Y."/>
            <person name="O'Malley M.A."/>
            <person name="Stajich J.E."/>
            <person name="Spatafora J.W."/>
            <person name="Visel A."/>
            <person name="Grigoriev I.V."/>
        </authorList>
    </citation>
    <scope>NUCLEOTIDE SEQUENCE [LARGE SCALE GENOMIC DNA]</scope>
    <source>
        <strain evidence="14 15">CBS 129021</strain>
    </source>
</reference>
<evidence type="ECO:0000259" key="12">
    <source>
        <dbReference type="PROSITE" id="PS50893"/>
    </source>
</evidence>
<evidence type="ECO:0000259" key="13">
    <source>
        <dbReference type="PROSITE" id="PS50929"/>
    </source>
</evidence>
<comment type="caution">
    <text evidence="14">The sequence shown here is derived from an EMBL/GenBank/DDBJ whole genome shotgun (WGS) entry which is preliminary data.</text>
</comment>
<dbReference type="InParanoid" id="A0A1Y2DN90"/>
<dbReference type="InterPro" id="IPR017871">
    <property type="entry name" value="ABC_transporter-like_CS"/>
</dbReference>
<keyword evidence="3" id="KW-0813">Transport</keyword>
<gene>
    <name evidence="14" type="ORF">BCR38DRAFT_350215</name>
</gene>
<feature type="domain" description="ABC transmembrane type-1" evidence="13">
    <location>
        <begin position="902"/>
        <end position="1178"/>
    </location>
</feature>
<dbReference type="GO" id="GO:0016887">
    <property type="term" value="F:ATP hydrolysis activity"/>
    <property type="evidence" value="ECO:0007669"/>
    <property type="project" value="InterPro"/>
</dbReference>
<dbReference type="Proteomes" id="UP000193689">
    <property type="component" value="Unassembled WGS sequence"/>
</dbReference>
<dbReference type="GO" id="GO:0005886">
    <property type="term" value="C:plasma membrane"/>
    <property type="evidence" value="ECO:0007669"/>
    <property type="project" value="UniProtKB-SubCell"/>
</dbReference>
<feature type="transmembrane region" description="Helical" evidence="11">
    <location>
        <begin position="932"/>
        <end position="952"/>
    </location>
</feature>
<evidence type="ECO:0000256" key="5">
    <source>
        <dbReference type="ARBA" id="ARBA00022692"/>
    </source>
</evidence>
<feature type="transmembrane region" description="Helical" evidence="11">
    <location>
        <begin position="73"/>
        <end position="94"/>
    </location>
</feature>
<dbReference type="InterPro" id="IPR003593">
    <property type="entry name" value="AAA+_ATPase"/>
</dbReference>
<dbReference type="SUPFAM" id="SSF52540">
    <property type="entry name" value="P-loop containing nucleoside triphosphate hydrolases"/>
    <property type="match status" value="2"/>
</dbReference>
<accession>A0A1Y2DN90</accession>
<evidence type="ECO:0000313" key="14">
    <source>
        <dbReference type="EMBL" id="ORY60115.1"/>
    </source>
</evidence>
<keyword evidence="5 11" id="KW-0812">Transmembrane</keyword>
<dbReference type="PROSITE" id="PS50893">
    <property type="entry name" value="ABC_TRANSPORTER_2"/>
    <property type="match status" value="2"/>
</dbReference>
<dbReference type="CDD" id="cd03244">
    <property type="entry name" value="ABCC_MRP_domain2"/>
    <property type="match status" value="1"/>
</dbReference>
<keyword evidence="10" id="KW-0325">Glycoprotein</keyword>
<feature type="transmembrane region" description="Helical" evidence="11">
    <location>
        <begin position="139"/>
        <end position="158"/>
    </location>
</feature>
<dbReference type="Gene3D" id="3.40.50.300">
    <property type="entry name" value="P-loop containing nucleotide triphosphate hydrolases"/>
    <property type="match status" value="2"/>
</dbReference>
<dbReference type="GO" id="GO:0005524">
    <property type="term" value="F:ATP binding"/>
    <property type="evidence" value="ECO:0007669"/>
    <property type="project" value="UniProtKB-KW"/>
</dbReference>
<feature type="transmembrane region" description="Helical" evidence="11">
    <location>
        <begin position="164"/>
        <end position="183"/>
    </location>
</feature>
<proteinExistence type="inferred from homology"/>
<comment type="similarity">
    <text evidence="2">Belongs to the ABC transporter superfamily. ABCC family. Conjugate transporter (TC 3.A.1.208) subfamily.</text>
</comment>
<evidence type="ECO:0000256" key="10">
    <source>
        <dbReference type="ARBA" id="ARBA00023180"/>
    </source>
</evidence>
<evidence type="ECO:0000256" key="4">
    <source>
        <dbReference type="ARBA" id="ARBA00022475"/>
    </source>
</evidence>
<dbReference type="Pfam" id="PF00664">
    <property type="entry name" value="ABC_membrane"/>
    <property type="match status" value="2"/>
</dbReference>
<evidence type="ECO:0000256" key="7">
    <source>
        <dbReference type="ARBA" id="ARBA00022840"/>
    </source>
</evidence>
<feature type="transmembrane region" description="Helical" evidence="11">
    <location>
        <begin position="272"/>
        <end position="294"/>
    </location>
</feature>
<feature type="transmembrane region" description="Helical" evidence="11">
    <location>
        <begin position="495"/>
        <end position="519"/>
    </location>
</feature>
<dbReference type="CDD" id="cd18579">
    <property type="entry name" value="ABC_6TM_ABCC_D1"/>
    <property type="match status" value="1"/>
</dbReference>
<keyword evidence="7" id="KW-0067">ATP-binding</keyword>
<dbReference type="PANTHER" id="PTHR24223">
    <property type="entry name" value="ATP-BINDING CASSETTE SUB-FAMILY C"/>
    <property type="match status" value="1"/>
</dbReference>
<dbReference type="CDD" id="cd18580">
    <property type="entry name" value="ABC_6TM_ABCC_D2"/>
    <property type="match status" value="1"/>
</dbReference>
<name>A0A1Y2DN90_9PEZI</name>
<keyword evidence="15" id="KW-1185">Reference proteome</keyword>
<keyword evidence="8 11" id="KW-1133">Transmembrane helix</keyword>
<dbReference type="STRING" id="1141098.A0A1Y2DN90"/>
<dbReference type="SMART" id="SM00382">
    <property type="entry name" value="AAA"/>
    <property type="match status" value="2"/>
</dbReference>
<dbReference type="InterPro" id="IPR044726">
    <property type="entry name" value="ABCC_6TM_D2"/>
</dbReference>
<dbReference type="InterPro" id="IPR044746">
    <property type="entry name" value="ABCC_6TM_D1"/>
</dbReference>
<evidence type="ECO:0000256" key="1">
    <source>
        <dbReference type="ARBA" id="ARBA00004651"/>
    </source>
</evidence>
<feature type="domain" description="ABC transporter" evidence="12">
    <location>
        <begin position="615"/>
        <end position="839"/>
    </location>
</feature>
<keyword evidence="9 11" id="KW-0472">Membrane</keyword>
<dbReference type="FunFam" id="1.20.1560.10:FF:000066">
    <property type="entry name" value="ABC multidrug transporter (Eurofung)"/>
    <property type="match status" value="1"/>
</dbReference>
<comment type="subcellular location">
    <subcellularLocation>
        <location evidence="1">Cell membrane</location>
        <topology evidence="1">Multi-pass membrane protein</topology>
    </subcellularLocation>
</comment>
<dbReference type="PANTHER" id="PTHR24223:SF404">
    <property type="entry name" value="ABC MULTIDRUG TRANSPORTER (EUROFUNG)-RELATED"/>
    <property type="match status" value="1"/>
</dbReference>
<dbReference type="InterPro" id="IPR027417">
    <property type="entry name" value="P-loop_NTPase"/>
</dbReference>
<dbReference type="InterPro" id="IPR011527">
    <property type="entry name" value="ABC1_TM_dom"/>
</dbReference>
<feature type="transmembrane region" description="Helical" evidence="11">
    <location>
        <begin position="314"/>
        <end position="330"/>
    </location>
</feature>
<keyword evidence="4" id="KW-1003">Cell membrane</keyword>